<reference evidence="1 2" key="1">
    <citation type="submission" date="2020-08" db="EMBL/GenBank/DDBJ databases">
        <title>Sequencing the genomes of 1000 actinobacteria strains.</title>
        <authorList>
            <person name="Klenk H.-P."/>
        </authorList>
    </citation>
    <scope>NUCLEOTIDE SEQUENCE [LARGE SCALE GENOMIC DNA]</scope>
    <source>
        <strain evidence="1 2">DSM 45507</strain>
    </source>
</reference>
<gene>
    <name evidence="1" type="ORF">HD596_001178</name>
</gene>
<proteinExistence type="predicted"/>
<dbReference type="AlphaFoldDB" id="A0A7W9FZH2"/>
<comment type="caution">
    <text evidence="1">The sequence shown here is derived from an EMBL/GenBank/DDBJ whole genome shotgun (WGS) entry which is preliminary data.</text>
</comment>
<sequence>MQDSAHLHFAMTLPKSGTVVPLSDVKNPQSAVTQINGWADGGTS</sequence>
<dbReference type="Proteomes" id="UP000579153">
    <property type="component" value="Unassembled WGS sequence"/>
</dbReference>
<name>A0A7W9FZH2_9ACTN</name>
<organism evidence="1 2">
    <name type="scientific">Nonomuraea jabiensis</name>
    <dbReference type="NCBI Taxonomy" id="882448"/>
    <lineage>
        <taxon>Bacteria</taxon>
        <taxon>Bacillati</taxon>
        <taxon>Actinomycetota</taxon>
        <taxon>Actinomycetes</taxon>
        <taxon>Streptosporangiales</taxon>
        <taxon>Streptosporangiaceae</taxon>
        <taxon>Nonomuraea</taxon>
    </lineage>
</organism>
<keyword evidence="2" id="KW-1185">Reference proteome</keyword>
<dbReference type="EMBL" id="JACHMB010000001">
    <property type="protein sequence ID" value="MBB5774422.1"/>
    <property type="molecule type" value="Genomic_DNA"/>
</dbReference>
<protein>
    <submittedName>
        <fullName evidence="1">Uncharacterized protein</fullName>
    </submittedName>
</protein>
<evidence type="ECO:0000313" key="2">
    <source>
        <dbReference type="Proteomes" id="UP000579153"/>
    </source>
</evidence>
<accession>A0A7W9FZH2</accession>
<evidence type="ECO:0000313" key="1">
    <source>
        <dbReference type="EMBL" id="MBB5774422.1"/>
    </source>
</evidence>